<dbReference type="InterPro" id="IPR033369">
    <property type="entry name" value="C19orf12"/>
</dbReference>
<sequence length="137" mass="14539">MAAGFVGMAFIPYFNHLMQILDTDEELKKTAKGIFKQVAWTAGGTAVGGIFAGPFGAMAGGMAGSCIGYFYSSDYESLVAVIRNLTDDEKAKIVHKVQELVGSTSLEALTHFIGAQVQREALLNLLRQFATGVKSGG</sequence>
<gene>
    <name evidence="2" type="ORF">V1264_013109</name>
</gene>
<proteinExistence type="inferred from homology"/>
<dbReference type="PANTHER" id="PTHR31493">
    <property type="entry name" value="NAZO FAMILY MEMBER"/>
    <property type="match status" value="1"/>
</dbReference>
<dbReference type="Proteomes" id="UP001374579">
    <property type="component" value="Unassembled WGS sequence"/>
</dbReference>
<evidence type="ECO:0000256" key="1">
    <source>
        <dbReference type="ARBA" id="ARBA00029457"/>
    </source>
</evidence>
<protein>
    <submittedName>
        <fullName evidence="2">Uncharacterized protein</fullName>
    </submittedName>
</protein>
<reference evidence="2 3" key="1">
    <citation type="submission" date="2024-02" db="EMBL/GenBank/DDBJ databases">
        <title>Chromosome-scale genome assembly of the rough periwinkle Littorina saxatilis.</title>
        <authorList>
            <person name="De Jode A."/>
            <person name="Faria R."/>
            <person name="Formenti G."/>
            <person name="Sims Y."/>
            <person name="Smith T.P."/>
            <person name="Tracey A."/>
            <person name="Wood J.M.D."/>
            <person name="Zagrodzka Z.B."/>
            <person name="Johannesson K."/>
            <person name="Butlin R.K."/>
            <person name="Leder E.H."/>
        </authorList>
    </citation>
    <scope>NUCLEOTIDE SEQUENCE [LARGE SCALE GENOMIC DNA]</scope>
    <source>
        <strain evidence="2">Snail1</strain>
        <tissue evidence="2">Muscle</tissue>
    </source>
</reference>
<name>A0AAN9BPG9_9CAEN</name>
<organism evidence="2 3">
    <name type="scientific">Littorina saxatilis</name>
    <dbReference type="NCBI Taxonomy" id="31220"/>
    <lineage>
        <taxon>Eukaryota</taxon>
        <taxon>Metazoa</taxon>
        <taxon>Spiralia</taxon>
        <taxon>Lophotrochozoa</taxon>
        <taxon>Mollusca</taxon>
        <taxon>Gastropoda</taxon>
        <taxon>Caenogastropoda</taxon>
        <taxon>Littorinimorpha</taxon>
        <taxon>Littorinoidea</taxon>
        <taxon>Littorinidae</taxon>
        <taxon>Littorina</taxon>
    </lineage>
</organism>
<dbReference type="AlphaFoldDB" id="A0AAN9BPG9"/>
<dbReference type="Pfam" id="PF20721">
    <property type="entry name" value="C19orf12"/>
    <property type="match status" value="1"/>
</dbReference>
<accession>A0AAN9BPG9</accession>
<keyword evidence="3" id="KW-1185">Reference proteome</keyword>
<comment type="caution">
    <text evidence="2">The sequence shown here is derived from an EMBL/GenBank/DDBJ whole genome shotgun (WGS) entry which is preliminary data.</text>
</comment>
<comment type="similarity">
    <text evidence="1">Belongs to the C19orf12 family.</text>
</comment>
<evidence type="ECO:0000313" key="2">
    <source>
        <dbReference type="EMBL" id="KAK7108988.1"/>
    </source>
</evidence>
<dbReference type="PANTHER" id="PTHR31493:SF1">
    <property type="entry name" value="PROTEIN C19ORF12"/>
    <property type="match status" value="1"/>
</dbReference>
<dbReference type="EMBL" id="JBAMIC010000003">
    <property type="protein sequence ID" value="KAK7108988.1"/>
    <property type="molecule type" value="Genomic_DNA"/>
</dbReference>
<evidence type="ECO:0000313" key="3">
    <source>
        <dbReference type="Proteomes" id="UP001374579"/>
    </source>
</evidence>